<protein>
    <recommendedName>
        <fullName evidence="7">EamA domain-containing protein</fullName>
    </recommendedName>
</protein>
<feature type="transmembrane region" description="Helical" evidence="6">
    <location>
        <begin position="12"/>
        <end position="33"/>
    </location>
</feature>
<comment type="similarity">
    <text evidence="2">Belongs to the drug/metabolite transporter (DMT) superfamily. 10 TMS drug/metabolite exporter (DME) (TC 2.A.7.3) family.</text>
</comment>
<feature type="transmembrane region" description="Helical" evidence="6">
    <location>
        <begin position="108"/>
        <end position="124"/>
    </location>
</feature>
<keyword evidence="5 6" id="KW-0472">Membrane</keyword>
<feature type="domain" description="EamA" evidence="7">
    <location>
        <begin position="15"/>
        <end position="147"/>
    </location>
</feature>
<keyword evidence="3 6" id="KW-0812">Transmembrane</keyword>
<keyword evidence="9" id="KW-1185">Reference proteome</keyword>
<dbReference type="AlphaFoldDB" id="A0A2R4MF89"/>
<evidence type="ECO:0000256" key="6">
    <source>
        <dbReference type="SAM" id="Phobius"/>
    </source>
</evidence>
<dbReference type="EMBL" id="CP021330">
    <property type="protein sequence ID" value="AVX04682.1"/>
    <property type="molecule type" value="Genomic_DNA"/>
</dbReference>
<feature type="transmembrane region" description="Helical" evidence="6">
    <location>
        <begin position="221"/>
        <end position="239"/>
    </location>
</feature>
<evidence type="ECO:0000313" key="9">
    <source>
        <dbReference type="Proteomes" id="UP000258927"/>
    </source>
</evidence>
<dbReference type="PANTHER" id="PTHR22911:SF6">
    <property type="entry name" value="SOLUTE CARRIER FAMILY 35 MEMBER G1"/>
    <property type="match status" value="1"/>
</dbReference>
<dbReference type="InterPro" id="IPR037185">
    <property type="entry name" value="EmrE-like"/>
</dbReference>
<feature type="transmembrane region" description="Helical" evidence="6">
    <location>
        <begin position="45"/>
        <end position="63"/>
    </location>
</feature>
<evidence type="ECO:0000256" key="5">
    <source>
        <dbReference type="ARBA" id="ARBA00023136"/>
    </source>
</evidence>
<comment type="subcellular location">
    <subcellularLocation>
        <location evidence="1">Membrane</location>
        <topology evidence="1">Multi-pass membrane protein</topology>
    </subcellularLocation>
</comment>
<organism evidence="8 9">
    <name type="scientific">Maritalea myrionectae</name>
    <dbReference type="NCBI Taxonomy" id="454601"/>
    <lineage>
        <taxon>Bacteria</taxon>
        <taxon>Pseudomonadati</taxon>
        <taxon>Pseudomonadota</taxon>
        <taxon>Alphaproteobacteria</taxon>
        <taxon>Hyphomicrobiales</taxon>
        <taxon>Devosiaceae</taxon>
        <taxon>Maritalea</taxon>
    </lineage>
</organism>
<accession>A0A2R4MF89</accession>
<evidence type="ECO:0000313" key="8">
    <source>
        <dbReference type="EMBL" id="AVX04682.1"/>
    </source>
</evidence>
<feature type="transmembrane region" description="Helical" evidence="6">
    <location>
        <begin position="83"/>
        <end position="102"/>
    </location>
</feature>
<feature type="transmembrane region" description="Helical" evidence="6">
    <location>
        <begin position="131"/>
        <end position="149"/>
    </location>
</feature>
<reference evidence="8 9" key="1">
    <citation type="submission" date="2017-05" db="EMBL/GenBank/DDBJ databases">
        <title>Genome Analysis of Maritalea myrionectae HL2708#5.</title>
        <authorList>
            <consortium name="Cotde Inc.-PKNU"/>
            <person name="Jang D."/>
            <person name="Oh H.-M."/>
        </authorList>
    </citation>
    <scope>NUCLEOTIDE SEQUENCE [LARGE SCALE GENOMIC DNA]</scope>
    <source>
        <strain evidence="8 9">HL2708#5</strain>
    </source>
</reference>
<feature type="domain" description="EamA" evidence="7">
    <location>
        <begin position="163"/>
        <end position="293"/>
    </location>
</feature>
<dbReference type="InterPro" id="IPR000620">
    <property type="entry name" value="EamA_dom"/>
</dbReference>
<evidence type="ECO:0000256" key="1">
    <source>
        <dbReference type="ARBA" id="ARBA00004141"/>
    </source>
</evidence>
<dbReference type="STRING" id="1122213.GCA_000423365_02482"/>
<dbReference type="KEGG" id="mmyr:MXMO3_02163"/>
<dbReference type="RefSeq" id="WP_205468009.1">
    <property type="nucleotide sequence ID" value="NZ_CP021330.1"/>
</dbReference>
<dbReference type="GO" id="GO:0016020">
    <property type="term" value="C:membrane"/>
    <property type="evidence" value="ECO:0007669"/>
    <property type="project" value="UniProtKB-SubCell"/>
</dbReference>
<dbReference type="PANTHER" id="PTHR22911">
    <property type="entry name" value="ACYL-MALONYL CONDENSING ENZYME-RELATED"/>
    <property type="match status" value="1"/>
</dbReference>
<gene>
    <name evidence="8" type="ORF">MXMO3_02163</name>
</gene>
<name>A0A2R4MF89_9HYPH</name>
<evidence type="ECO:0000256" key="2">
    <source>
        <dbReference type="ARBA" id="ARBA00009853"/>
    </source>
</evidence>
<dbReference type="Pfam" id="PF00892">
    <property type="entry name" value="EamA"/>
    <property type="match status" value="2"/>
</dbReference>
<feature type="transmembrane region" description="Helical" evidence="6">
    <location>
        <begin position="161"/>
        <end position="182"/>
    </location>
</feature>
<evidence type="ECO:0000256" key="3">
    <source>
        <dbReference type="ARBA" id="ARBA00022692"/>
    </source>
</evidence>
<evidence type="ECO:0000256" key="4">
    <source>
        <dbReference type="ARBA" id="ARBA00022989"/>
    </source>
</evidence>
<dbReference type="Proteomes" id="UP000258927">
    <property type="component" value="Chromosome"/>
</dbReference>
<proteinExistence type="inferred from homology"/>
<evidence type="ECO:0000259" key="7">
    <source>
        <dbReference type="Pfam" id="PF00892"/>
    </source>
</evidence>
<keyword evidence="4 6" id="KW-1133">Transmembrane helix</keyword>
<feature type="transmembrane region" description="Helical" evidence="6">
    <location>
        <begin position="194"/>
        <end position="215"/>
    </location>
</feature>
<dbReference type="SUPFAM" id="SSF103481">
    <property type="entry name" value="Multidrug resistance efflux transporter EmrE"/>
    <property type="match status" value="2"/>
</dbReference>
<sequence length="304" mass="33116">MVQPIWWTMSQDNLAIVLRISSGILFALMVACVKGLSDVAPTGQIVFYRSAYALIPLVGYLWIRGEFPRGLKSKYPIRHVFRCITGCCAMFASFATLAFLTIAEATMLTYLSPIFVVIFAQIFLKELVPAVRWIAVILGVFGTGVLVVPELMNSRTDNESYLMGVGLGVLAAVLTAASIIQIRNLAKTEHPAAIAFYFALTCAVVGLCTLPFGWAETDYKQEILLLGAGLFGGFAHILVTTSFQLGEASKLAPFEYLSLIWAVIIGVTIFGNIPGFSFYAALPFIVGSAAIVAFKEGFRRNMPR</sequence>
<feature type="transmembrane region" description="Helical" evidence="6">
    <location>
        <begin position="276"/>
        <end position="294"/>
    </location>
</feature>